<dbReference type="AlphaFoldDB" id="A0A437J5V9"/>
<evidence type="ECO:0008006" key="3">
    <source>
        <dbReference type="Google" id="ProtNLM"/>
    </source>
</evidence>
<organism evidence="1 2">
    <name type="scientific">Sphingobium algorifonticola</name>
    <dbReference type="NCBI Taxonomy" id="2008318"/>
    <lineage>
        <taxon>Bacteria</taxon>
        <taxon>Pseudomonadati</taxon>
        <taxon>Pseudomonadota</taxon>
        <taxon>Alphaproteobacteria</taxon>
        <taxon>Sphingomonadales</taxon>
        <taxon>Sphingomonadaceae</taxon>
        <taxon>Sphingobium</taxon>
    </lineage>
</organism>
<keyword evidence="2" id="KW-1185">Reference proteome</keyword>
<sequence length="78" mass="8597">MTDTPWDQPATLIDLDGKAPLIATLGLCVQHFAALKPVHQAEARILLTRPVAREGRKTRTWILEPAEIAALVDRMRAG</sequence>
<dbReference type="RefSeq" id="WP_127691283.1">
    <property type="nucleotide sequence ID" value="NZ_RZUL01000004.1"/>
</dbReference>
<protein>
    <recommendedName>
        <fullName evidence="3">Sulfatase-modifying factor protein</fullName>
    </recommendedName>
</protein>
<comment type="caution">
    <text evidence="1">The sequence shown here is derived from an EMBL/GenBank/DDBJ whole genome shotgun (WGS) entry which is preliminary data.</text>
</comment>
<proteinExistence type="predicted"/>
<dbReference type="Proteomes" id="UP000282977">
    <property type="component" value="Unassembled WGS sequence"/>
</dbReference>
<evidence type="ECO:0000313" key="1">
    <source>
        <dbReference type="EMBL" id="RVT40184.1"/>
    </source>
</evidence>
<dbReference type="OrthoDB" id="7575096at2"/>
<gene>
    <name evidence="1" type="ORF">ENE74_12615</name>
</gene>
<accession>A0A437J5V9</accession>
<reference evidence="1 2" key="1">
    <citation type="submission" date="2019-01" db="EMBL/GenBank/DDBJ databases">
        <authorList>
            <person name="Chen W.-M."/>
        </authorList>
    </citation>
    <scope>NUCLEOTIDE SEQUENCE [LARGE SCALE GENOMIC DNA]</scope>
    <source>
        <strain evidence="1 2">TLA-22</strain>
    </source>
</reference>
<evidence type="ECO:0000313" key="2">
    <source>
        <dbReference type="Proteomes" id="UP000282977"/>
    </source>
</evidence>
<dbReference type="EMBL" id="RZUL01000004">
    <property type="protein sequence ID" value="RVT40184.1"/>
    <property type="molecule type" value="Genomic_DNA"/>
</dbReference>
<name>A0A437J5V9_9SPHN</name>